<dbReference type="EnsemblMetazoa" id="AAEL006682-RB">
    <property type="protein sequence ID" value="AAEL006682-PB"/>
    <property type="gene ID" value="AAEL006682"/>
</dbReference>
<dbReference type="OMA" id="PPGYKSD"/>
<organism evidence="2 3">
    <name type="scientific">Aedes aegypti</name>
    <name type="common">Yellowfever mosquito</name>
    <name type="synonym">Culex aegypti</name>
    <dbReference type="NCBI Taxonomy" id="7159"/>
    <lineage>
        <taxon>Eukaryota</taxon>
        <taxon>Metazoa</taxon>
        <taxon>Ecdysozoa</taxon>
        <taxon>Arthropoda</taxon>
        <taxon>Hexapoda</taxon>
        <taxon>Insecta</taxon>
        <taxon>Pterygota</taxon>
        <taxon>Neoptera</taxon>
        <taxon>Endopterygota</taxon>
        <taxon>Diptera</taxon>
        <taxon>Nematocera</taxon>
        <taxon>Culicoidea</taxon>
        <taxon>Culicidae</taxon>
        <taxon>Culicinae</taxon>
        <taxon>Aedini</taxon>
        <taxon>Aedes</taxon>
        <taxon>Stegomyia</taxon>
    </lineage>
</organism>
<reference evidence="2 3" key="1">
    <citation type="submission" date="2017-06" db="EMBL/GenBank/DDBJ databases">
        <title>Aedes aegypti genome working group (AGWG) sequencing and assembly.</title>
        <authorList>
            <consortium name="Aedes aegypti Genome Working Group (AGWG)"/>
            <person name="Matthews B.J."/>
        </authorList>
    </citation>
    <scope>NUCLEOTIDE SEQUENCE [LARGE SCALE GENOMIC DNA]</scope>
    <source>
        <strain evidence="2 3">LVP_AGWG</strain>
    </source>
</reference>
<dbReference type="EnsemblMetazoa" id="AAEL006682-RF">
    <property type="protein sequence ID" value="AAEL006682-PF"/>
    <property type="gene ID" value="AAEL006682"/>
</dbReference>
<accession>A0A8W7HLA9</accession>
<evidence type="ECO:0000313" key="2">
    <source>
        <dbReference type="EnsemblMetazoa" id="AAEL006682-PE"/>
    </source>
</evidence>
<dbReference type="AlphaFoldDB" id="A0A8W7HLA9"/>
<dbReference type="Proteomes" id="UP000008820">
    <property type="component" value="Chromosome 2"/>
</dbReference>
<dbReference type="EnsemblMetazoa" id="AAEL006682-RC">
    <property type="protein sequence ID" value="AAEL006682-PC"/>
    <property type="gene ID" value="AAEL006682"/>
</dbReference>
<sequence length="142" mass="16534">MNRSATLLVLFTVALMALGADAKEKHIKYKEKDLMRKSIVYDKNTPDVFYCPMNKPTGMDKMIVRSRPLHKLCEFEGKPLPPGYKSDCYKDLDESDYACKEKYRIMMRMHPPGSDAPFNGSRLSRFMDMDDDMKRVKSKKQH</sequence>
<keyword evidence="3" id="KW-1185">Reference proteome</keyword>
<evidence type="ECO:0000313" key="3">
    <source>
        <dbReference type="Proteomes" id="UP000008820"/>
    </source>
</evidence>
<name>A0A8W7HLA9_AEDAE</name>
<dbReference type="EnsemblMetazoa" id="AAEL006682-RE">
    <property type="protein sequence ID" value="AAEL006682-PE"/>
    <property type="gene ID" value="AAEL006682"/>
</dbReference>
<gene>
    <name evidence="2" type="primary">5564674</name>
</gene>
<evidence type="ECO:0000256" key="1">
    <source>
        <dbReference type="SAM" id="SignalP"/>
    </source>
</evidence>
<feature type="chain" id="PRO_5044462669" evidence="1">
    <location>
        <begin position="23"/>
        <end position="142"/>
    </location>
</feature>
<dbReference type="OrthoDB" id="10046704at2759"/>
<keyword evidence="1" id="KW-0732">Signal</keyword>
<feature type="signal peptide" evidence="1">
    <location>
        <begin position="1"/>
        <end position="22"/>
    </location>
</feature>
<protein>
    <submittedName>
        <fullName evidence="2">Uncharacterized protein</fullName>
    </submittedName>
</protein>
<reference evidence="2" key="2">
    <citation type="submission" date="2022-10" db="UniProtKB">
        <authorList>
            <consortium name="EnsemblMetazoa"/>
        </authorList>
    </citation>
    <scope>IDENTIFICATION</scope>
    <source>
        <strain evidence="2">LVP_AGWG</strain>
    </source>
</reference>
<proteinExistence type="predicted"/>